<evidence type="ECO:0000256" key="2">
    <source>
        <dbReference type="SAM" id="SignalP"/>
    </source>
</evidence>
<comment type="caution">
    <text evidence="3">The sequence shown here is derived from an EMBL/GenBank/DDBJ whole genome shotgun (WGS) entry which is preliminary data.</text>
</comment>
<feature type="region of interest" description="Disordered" evidence="1">
    <location>
        <begin position="279"/>
        <end position="300"/>
    </location>
</feature>
<proteinExistence type="predicted"/>
<evidence type="ECO:0000313" key="4">
    <source>
        <dbReference type="Proteomes" id="UP001302745"/>
    </source>
</evidence>
<feature type="compositionally biased region" description="Low complexity" evidence="1">
    <location>
        <begin position="502"/>
        <end position="511"/>
    </location>
</feature>
<organism evidence="3 4">
    <name type="scientific">Chaetomidium leptoderma</name>
    <dbReference type="NCBI Taxonomy" id="669021"/>
    <lineage>
        <taxon>Eukaryota</taxon>
        <taxon>Fungi</taxon>
        <taxon>Dikarya</taxon>
        <taxon>Ascomycota</taxon>
        <taxon>Pezizomycotina</taxon>
        <taxon>Sordariomycetes</taxon>
        <taxon>Sordariomycetidae</taxon>
        <taxon>Sordariales</taxon>
        <taxon>Chaetomiaceae</taxon>
        <taxon>Chaetomidium</taxon>
    </lineage>
</organism>
<dbReference type="AlphaFoldDB" id="A0AAN6VFZ0"/>
<evidence type="ECO:0000313" key="3">
    <source>
        <dbReference type="EMBL" id="KAK4149805.1"/>
    </source>
</evidence>
<name>A0AAN6VFZ0_9PEZI</name>
<evidence type="ECO:0000256" key="1">
    <source>
        <dbReference type="SAM" id="MobiDB-lite"/>
    </source>
</evidence>
<feature type="region of interest" description="Disordered" evidence="1">
    <location>
        <begin position="102"/>
        <end position="133"/>
    </location>
</feature>
<reference evidence="3" key="2">
    <citation type="submission" date="2023-05" db="EMBL/GenBank/DDBJ databases">
        <authorList>
            <consortium name="Lawrence Berkeley National Laboratory"/>
            <person name="Steindorff A."/>
            <person name="Hensen N."/>
            <person name="Bonometti L."/>
            <person name="Westerberg I."/>
            <person name="Brannstrom I.O."/>
            <person name="Guillou S."/>
            <person name="Cros-Aarteil S."/>
            <person name="Calhoun S."/>
            <person name="Haridas S."/>
            <person name="Kuo A."/>
            <person name="Mondo S."/>
            <person name="Pangilinan J."/>
            <person name="Riley R."/>
            <person name="Labutti K."/>
            <person name="Andreopoulos B."/>
            <person name="Lipzen A."/>
            <person name="Chen C."/>
            <person name="Yanf M."/>
            <person name="Daum C."/>
            <person name="Ng V."/>
            <person name="Clum A."/>
            <person name="Ohm R."/>
            <person name="Martin F."/>
            <person name="Silar P."/>
            <person name="Natvig D."/>
            <person name="Lalanne C."/>
            <person name="Gautier V."/>
            <person name="Ament-Velasquez S.L."/>
            <person name="Kruys A."/>
            <person name="Hutchinson M.I."/>
            <person name="Powell A.J."/>
            <person name="Barry K."/>
            <person name="Miller A.N."/>
            <person name="Grigoriev I.V."/>
            <person name="Debuchy R."/>
            <person name="Gladieux P."/>
            <person name="Thoren M.H."/>
            <person name="Johannesson H."/>
        </authorList>
    </citation>
    <scope>NUCLEOTIDE SEQUENCE</scope>
    <source>
        <strain evidence="3">CBS 538.74</strain>
    </source>
</reference>
<dbReference type="Proteomes" id="UP001302745">
    <property type="component" value="Unassembled WGS sequence"/>
</dbReference>
<sequence>MRLRASLGVLAGVAWLASSAAVPRLDDAVESTCSSTAAEKTTTMVASTSSCSSTILEQTTTTAVNSARSSTTTVITLTVTPDTSYSSSPTFSVLPSSVSGSSSSVALSSSPHGSQSSSCTASETAHSVPPSTARISIPGTVTITKFTGVSTSTASVQVVTVTLSAPNSTATESVATVSISETTSVILPDTAVTAPPNPVTSVTVTIPKPIESDSTSVLTLTFPDGFGHTATVVVTVTIPEISVTSSPWSTIITPPTTASRSVGKDVTVTVYSTSTSTVSVYPPCSPPSSGASGNSKSWPAESITTVTVRRSSTTPSTDAGPQASSLYRPYALTYTLLREPGRQTPFTGTITITPSSPAPATTTVTQVAPVVQGSPMVTVLTPSPIGPSLVSIPLIPLTITIWPKSSATAVTESTVTSWATPSSPIGSASVSSVDLTESIKLVTYTVPGHSGIGASSYTVTYTLGPETATTTLGYGSGLTTSPVDVTPIQTSDMQTGETGALNSSSTVSSNSRAPFTLTVTPTDASGTPITITYTPGQPRVSKTITFAATTDIASTGSVFPTSQASGYGTVSSSSPGISTAESLAVTLSTNTDLPTDSGGYQVGTTGGPLPTDSPSNPTIVTVTEQVPSFSPLTSVSTLVVSVITLSQAIPIGYGSSTIVDFTTEVTVVAHWHDDRGYSIASDRYDTVVEYLNVFVDVPIRCGTPADFNIGRSGTFASHNMHLDRQLGDDPYHVKFVHNRRRFCHGVRSHHCDSIGIRGHDLAFTGSQQFLLNPAKQLSIIHRIRDLECHHHVTVFGNHPVAGGSQYHRERNISGVEISSGSAPPPQTEFHHHGHATTEDSIVIPRSTLGGYVFSQPVGSYGNPSSGYGNPAQTITSVLSADPVSPPDTELPVSQTTPASSTPLAYGAPIILTSGSVDAITTSTSSGSTVIQANATAVTSPDIESTTSSAAPFDLDDGVVLYRCGSPHYVPRQPILAVDELHKHDSVEQSNCTPERDTPCGHIIHRRQCHEYNDSVYYRTVCELKFQRNGSDIPARCPVFDLFVSNRPTVS</sequence>
<keyword evidence="2" id="KW-0732">Signal</keyword>
<protein>
    <submittedName>
        <fullName evidence="3">Uncharacterized protein</fullName>
    </submittedName>
</protein>
<gene>
    <name evidence="3" type="ORF">C8A00DRAFT_37581</name>
</gene>
<dbReference type="EMBL" id="MU857121">
    <property type="protein sequence ID" value="KAK4149805.1"/>
    <property type="molecule type" value="Genomic_DNA"/>
</dbReference>
<reference evidence="3" key="1">
    <citation type="journal article" date="2023" name="Mol. Phylogenet. Evol.">
        <title>Genome-scale phylogeny and comparative genomics of the fungal order Sordariales.</title>
        <authorList>
            <person name="Hensen N."/>
            <person name="Bonometti L."/>
            <person name="Westerberg I."/>
            <person name="Brannstrom I.O."/>
            <person name="Guillou S."/>
            <person name="Cros-Aarteil S."/>
            <person name="Calhoun S."/>
            <person name="Haridas S."/>
            <person name="Kuo A."/>
            <person name="Mondo S."/>
            <person name="Pangilinan J."/>
            <person name="Riley R."/>
            <person name="LaButti K."/>
            <person name="Andreopoulos B."/>
            <person name="Lipzen A."/>
            <person name="Chen C."/>
            <person name="Yan M."/>
            <person name="Daum C."/>
            <person name="Ng V."/>
            <person name="Clum A."/>
            <person name="Steindorff A."/>
            <person name="Ohm R.A."/>
            <person name="Martin F."/>
            <person name="Silar P."/>
            <person name="Natvig D.O."/>
            <person name="Lalanne C."/>
            <person name="Gautier V."/>
            <person name="Ament-Velasquez S.L."/>
            <person name="Kruys A."/>
            <person name="Hutchinson M.I."/>
            <person name="Powell A.J."/>
            <person name="Barry K."/>
            <person name="Miller A.N."/>
            <person name="Grigoriev I.V."/>
            <person name="Debuchy R."/>
            <person name="Gladieux P."/>
            <person name="Hiltunen Thoren M."/>
            <person name="Johannesson H."/>
        </authorList>
    </citation>
    <scope>NUCLEOTIDE SEQUENCE</scope>
    <source>
        <strain evidence="3">CBS 538.74</strain>
    </source>
</reference>
<feature type="chain" id="PRO_5042955405" evidence="2">
    <location>
        <begin position="22"/>
        <end position="1050"/>
    </location>
</feature>
<feature type="compositionally biased region" description="Low complexity" evidence="1">
    <location>
        <begin position="102"/>
        <end position="118"/>
    </location>
</feature>
<feature type="signal peptide" evidence="2">
    <location>
        <begin position="1"/>
        <end position="21"/>
    </location>
</feature>
<feature type="region of interest" description="Disordered" evidence="1">
    <location>
        <begin position="494"/>
        <end position="521"/>
    </location>
</feature>
<keyword evidence="4" id="KW-1185">Reference proteome</keyword>
<accession>A0AAN6VFZ0</accession>
<feature type="compositionally biased region" description="Polar residues" evidence="1">
    <location>
        <begin position="119"/>
        <end position="133"/>
    </location>
</feature>